<sequence>MRERRRREKRPGGSRFCATPGNRPLTVQYRESVILIETNVLVYALGGLSGHQGALRSAFLTKVRLEKEAFIGTNSVIALIVDVVRLVVYGVSFFGQHLVAVGAGNGLKLVASAVAAAFLGSLVGARLLKNRKITIQSVRYLIGAMLMLLGIALGMGMV</sequence>
<keyword evidence="1" id="KW-0472">Membrane</keyword>
<dbReference type="AlphaFoldDB" id="A0A7C2E269"/>
<accession>A0A7C2E269</accession>
<proteinExistence type="predicted"/>
<dbReference type="EMBL" id="DSMU01000144">
    <property type="protein sequence ID" value="HEL65486.1"/>
    <property type="molecule type" value="Genomic_DNA"/>
</dbReference>
<feature type="transmembrane region" description="Helical" evidence="1">
    <location>
        <begin position="140"/>
        <end position="157"/>
    </location>
</feature>
<feature type="transmembrane region" description="Helical" evidence="1">
    <location>
        <begin position="109"/>
        <end position="128"/>
    </location>
</feature>
<protein>
    <submittedName>
        <fullName evidence="2">Uncharacterized protein</fullName>
    </submittedName>
</protein>
<evidence type="ECO:0000313" key="2">
    <source>
        <dbReference type="EMBL" id="HEL65486.1"/>
    </source>
</evidence>
<feature type="transmembrane region" description="Helical" evidence="1">
    <location>
        <begin position="69"/>
        <end position="89"/>
    </location>
</feature>
<organism evidence="2">
    <name type="scientific">Ammonifex degensii</name>
    <dbReference type="NCBI Taxonomy" id="42838"/>
    <lineage>
        <taxon>Bacteria</taxon>
        <taxon>Bacillati</taxon>
        <taxon>Bacillota</taxon>
        <taxon>Clostridia</taxon>
        <taxon>Thermoanaerobacterales</taxon>
        <taxon>Thermoanaerobacteraceae</taxon>
        <taxon>Ammonifex</taxon>
    </lineage>
</organism>
<gene>
    <name evidence="2" type="ORF">ENQ34_02240</name>
</gene>
<name>A0A7C2E269_9THEO</name>
<evidence type="ECO:0000256" key="1">
    <source>
        <dbReference type="SAM" id="Phobius"/>
    </source>
</evidence>
<reference evidence="2" key="1">
    <citation type="journal article" date="2020" name="mSystems">
        <title>Genome- and Community-Level Interaction Insights into Carbon Utilization and Element Cycling Functions of Hydrothermarchaeota in Hydrothermal Sediment.</title>
        <authorList>
            <person name="Zhou Z."/>
            <person name="Liu Y."/>
            <person name="Xu W."/>
            <person name="Pan J."/>
            <person name="Luo Z.H."/>
            <person name="Li M."/>
        </authorList>
    </citation>
    <scope>NUCLEOTIDE SEQUENCE [LARGE SCALE GENOMIC DNA]</scope>
    <source>
        <strain evidence="2">SpSt-300</strain>
    </source>
</reference>
<keyword evidence="1" id="KW-0812">Transmembrane</keyword>
<comment type="caution">
    <text evidence="2">The sequence shown here is derived from an EMBL/GenBank/DDBJ whole genome shotgun (WGS) entry which is preliminary data.</text>
</comment>
<keyword evidence="1" id="KW-1133">Transmembrane helix</keyword>